<sequence>MYVAGVSHLRPEFRINTCYMISTAG</sequence>
<organism evidence="1 2">
    <name type="scientific">Phyllotreta striolata</name>
    <name type="common">Striped flea beetle</name>
    <name type="synonym">Crioceris striolata</name>
    <dbReference type="NCBI Taxonomy" id="444603"/>
    <lineage>
        <taxon>Eukaryota</taxon>
        <taxon>Metazoa</taxon>
        <taxon>Ecdysozoa</taxon>
        <taxon>Arthropoda</taxon>
        <taxon>Hexapoda</taxon>
        <taxon>Insecta</taxon>
        <taxon>Pterygota</taxon>
        <taxon>Neoptera</taxon>
        <taxon>Endopterygota</taxon>
        <taxon>Coleoptera</taxon>
        <taxon>Polyphaga</taxon>
        <taxon>Cucujiformia</taxon>
        <taxon>Chrysomeloidea</taxon>
        <taxon>Chrysomelidae</taxon>
        <taxon>Galerucinae</taxon>
        <taxon>Alticini</taxon>
        <taxon>Phyllotreta</taxon>
    </lineage>
</organism>
<keyword evidence="2" id="KW-1185">Reference proteome</keyword>
<dbReference type="Proteomes" id="UP001153712">
    <property type="component" value="Chromosome 1"/>
</dbReference>
<reference evidence="1" key="1">
    <citation type="submission" date="2022-01" db="EMBL/GenBank/DDBJ databases">
        <authorList>
            <person name="King R."/>
        </authorList>
    </citation>
    <scope>NUCLEOTIDE SEQUENCE</scope>
</reference>
<evidence type="ECO:0000313" key="1">
    <source>
        <dbReference type="EMBL" id="CAG9854652.1"/>
    </source>
</evidence>
<accession>A0A9N9XJE2</accession>
<dbReference type="EMBL" id="OU900094">
    <property type="protein sequence ID" value="CAG9854652.1"/>
    <property type="molecule type" value="Genomic_DNA"/>
</dbReference>
<name>A0A9N9XJE2_PHYSR</name>
<evidence type="ECO:0000313" key="2">
    <source>
        <dbReference type="Proteomes" id="UP001153712"/>
    </source>
</evidence>
<gene>
    <name evidence="1" type="ORF">PHYEVI_LOCUS1113</name>
</gene>
<protein>
    <submittedName>
        <fullName evidence="1">Uncharacterized protein</fullName>
    </submittedName>
</protein>
<proteinExistence type="predicted"/>
<dbReference type="AlphaFoldDB" id="A0A9N9XJE2"/>